<dbReference type="RefSeq" id="WP_153835872.1">
    <property type="nucleotide sequence ID" value="NZ_JBHUMW010000089.1"/>
</dbReference>
<gene>
    <name evidence="3" type="ORF">GH885_13120</name>
</gene>
<evidence type="ECO:0000256" key="2">
    <source>
        <dbReference type="SAM" id="Phobius"/>
    </source>
</evidence>
<keyword evidence="2" id="KW-0812">Transmembrane</keyword>
<feature type="compositionally biased region" description="Acidic residues" evidence="1">
    <location>
        <begin position="58"/>
        <end position="80"/>
    </location>
</feature>
<dbReference type="Gene3D" id="1.10.287.4300">
    <property type="entry name" value="Stage III sporulation protein AH-like"/>
    <property type="match status" value="1"/>
</dbReference>
<dbReference type="Pfam" id="PF12685">
    <property type="entry name" value="SpoIIIAH"/>
    <property type="match status" value="1"/>
</dbReference>
<evidence type="ECO:0000313" key="4">
    <source>
        <dbReference type="Proteomes" id="UP000435187"/>
    </source>
</evidence>
<comment type="caution">
    <text evidence="3">The sequence shown here is derived from an EMBL/GenBank/DDBJ whole genome shotgun (WGS) entry which is preliminary data.</text>
</comment>
<dbReference type="InterPro" id="IPR038503">
    <property type="entry name" value="SpoIIIAH_sf"/>
</dbReference>
<keyword evidence="2" id="KW-1133">Transmembrane helix</keyword>
<protein>
    <submittedName>
        <fullName evidence="3">SpoIIIAH-like family protein</fullName>
    </submittedName>
</protein>
<evidence type="ECO:0000256" key="1">
    <source>
        <dbReference type="SAM" id="MobiDB-lite"/>
    </source>
</evidence>
<feature type="compositionally biased region" description="Polar residues" evidence="1">
    <location>
        <begin position="42"/>
        <end position="57"/>
    </location>
</feature>
<feature type="region of interest" description="Disordered" evidence="1">
    <location>
        <begin position="39"/>
        <end position="86"/>
    </location>
</feature>
<accession>A0A6N7R0G3</accession>
<name>A0A6N7R0G3_9BACI</name>
<dbReference type="EMBL" id="WJEE01000029">
    <property type="protein sequence ID" value="MRI67274.1"/>
    <property type="molecule type" value="Genomic_DNA"/>
</dbReference>
<feature type="transmembrane region" description="Helical" evidence="2">
    <location>
        <begin position="7"/>
        <end position="24"/>
    </location>
</feature>
<keyword evidence="4" id="KW-1185">Reference proteome</keyword>
<dbReference type="Proteomes" id="UP000435187">
    <property type="component" value="Unassembled WGS sequence"/>
</dbReference>
<keyword evidence="2" id="KW-0472">Membrane</keyword>
<organism evidence="3 4">
    <name type="scientific">Gracilibacillus thailandensis</name>
    <dbReference type="NCBI Taxonomy" id="563735"/>
    <lineage>
        <taxon>Bacteria</taxon>
        <taxon>Bacillati</taxon>
        <taxon>Bacillota</taxon>
        <taxon>Bacilli</taxon>
        <taxon>Bacillales</taxon>
        <taxon>Bacillaceae</taxon>
        <taxon>Gracilibacillus</taxon>
    </lineage>
</organism>
<evidence type="ECO:0000313" key="3">
    <source>
        <dbReference type="EMBL" id="MRI67274.1"/>
    </source>
</evidence>
<proteinExistence type="predicted"/>
<sequence length="203" mass="22972">MLKKQTVWLLTMLSLMIVLSVYYLNAPTEGDLAYFDADEQQDQTTSSSNLDQLMNDSNLEETEEASMEEDAAEEETEMDDLNTSSINTNDYFTATRIEITNQRSAERERLEEIVASSDSSSDEKNEAYEAMKEIDTLNTKENILEEELKSNGYEEVLVRNVSDNNLVISVQADSLSATEANQIIQQAKDEFGEIKIEVNYKSS</sequence>
<dbReference type="InterPro" id="IPR024232">
    <property type="entry name" value="SpoIIIAH"/>
</dbReference>
<dbReference type="AlphaFoldDB" id="A0A6N7R0G3"/>
<reference evidence="3 4" key="1">
    <citation type="submission" date="2019-10" db="EMBL/GenBank/DDBJ databases">
        <title>Gracilibacillus salitolerans sp. nov., a moderate halophile isolated from a saline soil in northwest China.</title>
        <authorList>
            <person name="Gan L."/>
        </authorList>
    </citation>
    <scope>NUCLEOTIDE SEQUENCE [LARGE SCALE GENOMIC DNA]</scope>
    <source>
        <strain evidence="3 4">TP2-8</strain>
    </source>
</reference>